<feature type="region of interest" description="Disordered" evidence="10">
    <location>
        <begin position="335"/>
        <end position="365"/>
    </location>
</feature>
<feature type="active site" evidence="9">
    <location>
        <position position="285"/>
    </location>
</feature>
<keyword evidence="6 9" id="KW-0238">DNA-binding</keyword>
<dbReference type="GO" id="GO:0006313">
    <property type="term" value="P:DNA transposition"/>
    <property type="evidence" value="ECO:0007669"/>
    <property type="project" value="UniProtKB-UniRule"/>
</dbReference>
<dbReference type="PROSITE" id="PS51900">
    <property type="entry name" value="CB"/>
    <property type="match status" value="1"/>
</dbReference>
<comment type="subunit">
    <text evidence="9">Forms a cyclic heterotetrameric complex composed of two molecules of XerC and two molecules of XerD.</text>
</comment>
<dbReference type="InterPro" id="IPR013762">
    <property type="entry name" value="Integrase-like_cat_sf"/>
</dbReference>
<feature type="active site" evidence="9">
    <location>
        <position position="209"/>
    </location>
</feature>
<evidence type="ECO:0000313" key="13">
    <source>
        <dbReference type="EMBL" id="ABX34099.1"/>
    </source>
</evidence>
<evidence type="ECO:0000256" key="3">
    <source>
        <dbReference type="ARBA" id="ARBA00022618"/>
    </source>
</evidence>
<evidence type="ECO:0000259" key="12">
    <source>
        <dbReference type="PROSITE" id="PS51900"/>
    </source>
</evidence>
<dbReference type="STRING" id="398578.Daci_1455"/>
<evidence type="ECO:0000256" key="9">
    <source>
        <dbReference type="HAMAP-Rule" id="MF_01808"/>
    </source>
</evidence>
<keyword evidence="4 9" id="KW-0159">Chromosome partition</keyword>
<reference evidence="13 14" key="1">
    <citation type="journal article" date="2004" name="Appl. Environ. Microbiol.">
        <title>Mineralization of individual congeners of linear alkylbenzenesulfonate by defined pairs of heterotrophic bacteria.</title>
        <authorList>
            <person name="Schleheck D."/>
            <person name="Knepper T.P."/>
            <person name="Fischer K."/>
            <person name="Cook A.M."/>
        </authorList>
    </citation>
    <scope>NUCLEOTIDE SEQUENCE [LARGE SCALE GENOMIC DNA]</scope>
    <source>
        <strain evidence="14">DSM 14801 / SPH-1</strain>
    </source>
</reference>
<accession>A9BUJ1</accession>
<evidence type="ECO:0000256" key="8">
    <source>
        <dbReference type="ARBA" id="ARBA00023306"/>
    </source>
</evidence>
<comment type="function">
    <text evidence="9">Site-specific tyrosine recombinase, which acts by catalyzing the cutting and rejoining of the recombining DNA molecules. The XerC-XerD complex is essential to convert dimers of the bacterial chromosome into monomers to permit their segregation at cell division. It also contributes to the segregational stability of plasmids.</text>
</comment>
<dbReference type="RefSeq" id="WP_012203385.1">
    <property type="nucleotide sequence ID" value="NC_010002.1"/>
</dbReference>
<name>A9BUJ1_DELAS</name>
<dbReference type="InterPro" id="IPR010998">
    <property type="entry name" value="Integrase_recombinase_N"/>
</dbReference>
<comment type="similarity">
    <text evidence="9">Belongs to the 'phage' integrase family. XerC subfamily.</text>
</comment>
<dbReference type="InterPro" id="IPR011010">
    <property type="entry name" value="DNA_brk_join_enz"/>
</dbReference>
<dbReference type="GO" id="GO:0003677">
    <property type="term" value="F:DNA binding"/>
    <property type="evidence" value="ECO:0007669"/>
    <property type="project" value="UniProtKB-UniRule"/>
</dbReference>
<keyword evidence="5 9" id="KW-0229">DNA integration</keyword>
<dbReference type="GO" id="GO:0009037">
    <property type="term" value="F:tyrosine-based site-specific recombinase activity"/>
    <property type="evidence" value="ECO:0007669"/>
    <property type="project" value="UniProtKB-UniRule"/>
</dbReference>
<evidence type="ECO:0000259" key="11">
    <source>
        <dbReference type="PROSITE" id="PS51898"/>
    </source>
</evidence>
<dbReference type="Pfam" id="PF02899">
    <property type="entry name" value="Phage_int_SAM_1"/>
    <property type="match status" value="1"/>
</dbReference>
<feature type="domain" description="Core-binding (CB)" evidence="12">
    <location>
        <begin position="26"/>
        <end position="111"/>
    </location>
</feature>
<evidence type="ECO:0000256" key="4">
    <source>
        <dbReference type="ARBA" id="ARBA00022829"/>
    </source>
</evidence>
<feature type="domain" description="Tyr recombinase" evidence="11">
    <location>
        <begin position="132"/>
        <end position="333"/>
    </location>
</feature>
<evidence type="ECO:0000256" key="2">
    <source>
        <dbReference type="ARBA" id="ARBA00022490"/>
    </source>
</evidence>
<dbReference type="HOGENOM" id="CLU_027562_9_0_4"/>
<dbReference type="InterPro" id="IPR004107">
    <property type="entry name" value="Integrase_SAM-like_N"/>
</dbReference>
<feature type="active site" evidence="9">
    <location>
        <position position="311"/>
    </location>
</feature>
<reference evidence="14" key="2">
    <citation type="submission" date="2007-11" db="EMBL/GenBank/DDBJ databases">
        <title>Complete sequence of Delftia acidovorans DSM 14801 / SPH-1.</title>
        <authorList>
            <person name="Copeland A."/>
            <person name="Lucas S."/>
            <person name="Lapidus A."/>
            <person name="Barry K."/>
            <person name="Glavina del Rio T."/>
            <person name="Dalin E."/>
            <person name="Tice H."/>
            <person name="Pitluck S."/>
            <person name="Lowry S."/>
            <person name="Clum A."/>
            <person name="Schmutz J."/>
            <person name="Larimer F."/>
            <person name="Land M."/>
            <person name="Hauser L."/>
            <person name="Kyrpides N."/>
            <person name="Kim E."/>
            <person name="Schleheck D."/>
            <person name="Richardson P."/>
        </authorList>
    </citation>
    <scope>NUCLEOTIDE SEQUENCE [LARGE SCALE GENOMIC DNA]</scope>
    <source>
        <strain evidence="14">DSM 14801 / SPH-1</strain>
    </source>
</reference>
<dbReference type="eggNOG" id="COG4973">
    <property type="taxonomic scope" value="Bacteria"/>
</dbReference>
<feature type="active site" description="O-(3'-phospho-DNA)-tyrosine intermediate" evidence="9">
    <location>
        <position position="320"/>
    </location>
</feature>
<evidence type="ECO:0000256" key="10">
    <source>
        <dbReference type="SAM" id="MobiDB-lite"/>
    </source>
</evidence>
<evidence type="ECO:0000313" key="14">
    <source>
        <dbReference type="Proteomes" id="UP000000784"/>
    </source>
</evidence>
<keyword evidence="14" id="KW-1185">Reference proteome</keyword>
<dbReference type="GO" id="GO:0005737">
    <property type="term" value="C:cytoplasm"/>
    <property type="evidence" value="ECO:0007669"/>
    <property type="project" value="UniProtKB-SubCell"/>
</dbReference>
<evidence type="ECO:0000256" key="6">
    <source>
        <dbReference type="ARBA" id="ARBA00023125"/>
    </source>
</evidence>
<evidence type="ECO:0000256" key="5">
    <source>
        <dbReference type="ARBA" id="ARBA00022908"/>
    </source>
</evidence>
<dbReference type="CDD" id="cd00798">
    <property type="entry name" value="INT_XerDC_C"/>
    <property type="match status" value="1"/>
</dbReference>
<comment type="subcellular location">
    <subcellularLocation>
        <location evidence="1 9">Cytoplasm</location>
    </subcellularLocation>
</comment>
<dbReference type="EMBL" id="CP000884">
    <property type="protein sequence ID" value="ABX34099.1"/>
    <property type="molecule type" value="Genomic_DNA"/>
</dbReference>
<protein>
    <recommendedName>
        <fullName evidence="9">Tyrosine recombinase XerC</fullName>
    </recommendedName>
</protein>
<dbReference type="PROSITE" id="PS51898">
    <property type="entry name" value="TYR_RECOMBINASE"/>
    <property type="match status" value="1"/>
</dbReference>
<dbReference type="GO" id="GO:0007059">
    <property type="term" value="P:chromosome segregation"/>
    <property type="evidence" value="ECO:0007669"/>
    <property type="project" value="UniProtKB-UniRule"/>
</dbReference>
<dbReference type="InterPro" id="IPR002104">
    <property type="entry name" value="Integrase_catalytic"/>
</dbReference>
<organism evidence="13 14">
    <name type="scientific">Delftia acidovorans (strain DSM 14801 / SPH-1)</name>
    <dbReference type="NCBI Taxonomy" id="398578"/>
    <lineage>
        <taxon>Bacteria</taxon>
        <taxon>Pseudomonadati</taxon>
        <taxon>Pseudomonadota</taxon>
        <taxon>Betaproteobacteria</taxon>
        <taxon>Burkholderiales</taxon>
        <taxon>Comamonadaceae</taxon>
        <taxon>Delftia</taxon>
    </lineage>
</organism>
<dbReference type="Pfam" id="PF00589">
    <property type="entry name" value="Phage_integrase"/>
    <property type="match status" value="1"/>
</dbReference>
<gene>
    <name evidence="9" type="primary">xerC</name>
    <name evidence="13" type="ordered locus">Daci_1455</name>
</gene>
<keyword evidence="2 9" id="KW-0963">Cytoplasm</keyword>
<evidence type="ECO:0000256" key="7">
    <source>
        <dbReference type="ARBA" id="ARBA00023172"/>
    </source>
</evidence>
<dbReference type="SUPFAM" id="SSF56349">
    <property type="entry name" value="DNA breaking-rejoining enzymes"/>
    <property type="match status" value="1"/>
</dbReference>
<keyword evidence="7 9" id="KW-0233">DNA recombination</keyword>
<dbReference type="GeneID" id="24118018"/>
<feature type="active site" evidence="9">
    <location>
        <position position="174"/>
    </location>
</feature>
<dbReference type="PANTHER" id="PTHR30349:SF81">
    <property type="entry name" value="TYROSINE RECOMBINASE XERC"/>
    <property type="match status" value="1"/>
</dbReference>
<dbReference type="InterPro" id="IPR044068">
    <property type="entry name" value="CB"/>
</dbReference>
<feature type="active site" evidence="9">
    <location>
        <position position="288"/>
    </location>
</feature>
<dbReference type="InterPro" id="IPR050090">
    <property type="entry name" value="Tyrosine_recombinase_XerCD"/>
</dbReference>
<dbReference type="KEGG" id="dac:Daci_1455"/>
<keyword evidence="8 9" id="KW-0131">Cell cycle</keyword>
<dbReference type="Proteomes" id="UP000000784">
    <property type="component" value="Chromosome"/>
</dbReference>
<keyword evidence="3 9" id="KW-0132">Cell division</keyword>
<dbReference type="AlphaFoldDB" id="A9BUJ1"/>
<sequence length="365" mass="39308">MPGASDRDGLPEGDIPAEDLAAENLALLPAAVHAYLEHVRVQKRLADRTCALYALDMARLCTMARDAGQELLALQPAHIRRFVAQMHSRGRSPRGIALILSGWRSFFRWAAQQSLVPFNPVEGVRGPKAPKPLPKALGVDDAVQLAAFSNAEADPWIEARDAAITELLYSCGLRVGELVGLDVAPGQDTQRQGRGWIDLQAADAHVQGKGGKRRTVPVGAAALQALQRWLALRETGLAGAAALAAHHESALFIGRRGERLGAQSVWTRLRQRGQQAGLSAGVHPHVLRHSFASHMLQSSGDLRAVQELLGHASISTTQIYTRLDFQHLAQAYENAHPRARRQSGGGSDSGDGDGNGDNDEKGRPR</sequence>
<dbReference type="Gene3D" id="1.10.150.130">
    <property type="match status" value="1"/>
</dbReference>
<proteinExistence type="inferred from homology"/>
<dbReference type="PANTHER" id="PTHR30349">
    <property type="entry name" value="PHAGE INTEGRASE-RELATED"/>
    <property type="match status" value="1"/>
</dbReference>
<evidence type="ECO:0000256" key="1">
    <source>
        <dbReference type="ARBA" id="ARBA00004496"/>
    </source>
</evidence>
<dbReference type="Gene3D" id="1.10.443.10">
    <property type="entry name" value="Intergrase catalytic core"/>
    <property type="match status" value="1"/>
</dbReference>
<dbReference type="HAMAP" id="MF_01808">
    <property type="entry name" value="Recomb_XerC_XerD"/>
    <property type="match status" value="1"/>
</dbReference>
<dbReference type="GO" id="GO:0051301">
    <property type="term" value="P:cell division"/>
    <property type="evidence" value="ECO:0007669"/>
    <property type="project" value="UniProtKB-KW"/>
</dbReference>
<dbReference type="InterPro" id="IPR023009">
    <property type="entry name" value="Tyrosine_recombinase_XerC/XerD"/>
</dbReference>